<dbReference type="Proteomes" id="UP000070529">
    <property type="component" value="Unassembled WGS sequence"/>
</dbReference>
<protein>
    <submittedName>
        <fullName evidence="1">Uncharacterized protein</fullName>
    </submittedName>
</protein>
<evidence type="ECO:0000313" key="1">
    <source>
        <dbReference type="EMBL" id="KXF81927.1"/>
    </source>
</evidence>
<organism evidence="1 2">
    <name type="scientific">Enterovibrio coralii</name>
    <dbReference type="NCBI Taxonomy" id="294935"/>
    <lineage>
        <taxon>Bacteria</taxon>
        <taxon>Pseudomonadati</taxon>
        <taxon>Pseudomonadota</taxon>
        <taxon>Gammaproteobacteria</taxon>
        <taxon>Vibrionales</taxon>
        <taxon>Vibrionaceae</taxon>
        <taxon>Enterovibrio</taxon>
    </lineage>
</organism>
<proteinExistence type="predicted"/>
<reference evidence="1 2" key="1">
    <citation type="submission" date="2015-11" db="EMBL/GenBank/DDBJ databases">
        <title>Genomic Taxonomy of the Vibrionaceae.</title>
        <authorList>
            <person name="Gomez-Gil B."/>
            <person name="Enciso-Ibarra J."/>
        </authorList>
    </citation>
    <scope>NUCLEOTIDE SEQUENCE [LARGE SCALE GENOMIC DNA]</scope>
    <source>
        <strain evidence="1 2">CAIM 912</strain>
    </source>
</reference>
<evidence type="ECO:0000313" key="2">
    <source>
        <dbReference type="Proteomes" id="UP000070529"/>
    </source>
</evidence>
<accession>A0A135I931</accession>
<dbReference type="EMBL" id="LNTY01000032">
    <property type="protein sequence ID" value="KXF81927.1"/>
    <property type="molecule type" value="Genomic_DNA"/>
</dbReference>
<gene>
    <name evidence="1" type="ORF">ATN88_18340</name>
</gene>
<dbReference type="RefSeq" id="WP_067415001.1">
    <property type="nucleotide sequence ID" value="NZ_LNTY01000032.1"/>
</dbReference>
<dbReference type="AlphaFoldDB" id="A0A135I931"/>
<dbReference type="Gene3D" id="2.40.10.320">
    <property type="entry name" value="Uncharacterised protein PF13642 yp_926445, N-terminal domain"/>
    <property type="match status" value="1"/>
</dbReference>
<sequence>MIQWPCIFKLEGDDELMYLASQSQLEAEFEALIWSDDDYLIDSQGRRFSVQRAKGGELAFEATSCVFTSDEVTLLIQAHEFSKAEVCLTKIHFLSVSDAIHSLSNQN</sequence>
<comment type="caution">
    <text evidence="1">The sequence shown here is derived from an EMBL/GenBank/DDBJ whole genome shotgun (WGS) entry which is preliminary data.</text>
</comment>
<dbReference type="STRING" id="294935.ATN88_18340"/>
<keyword evidence="2" id="KW-1185">Reference proteome</keyword>
<dbReference type="OrthoDB" id="5771593at2"/>
<name>A0A135I931_9GAMM</name>
<dbReference type="InterPro" id="IPR025284">
    <property type="entry name" value="DUF4144"/>
</dbReference>
<dbReference type="Pfam" id="PF13642">
    <property type="entry name" value="DUF4144"/>
    <property type="match status" value="1"/>
</dbReference>